<feature type="transmembrane region" description="Helical" evidence="1">
    <location>
        <begin position="67"/>
        <end position="87"/>
    </location>
</feature>
<feature type="transmembrane region" description="Helical" evidence="1">
    <location>
        <begin position="127"/>
        <end position="148"/>
    </location>
</feature>
<keyword evidence="1" id="KW-0812">Transmembrane</keyword>
<reference evidence="2" key="1">
    <citation type="submission" date="2016-03" db="EMBL/GenBank/DDBJ databases">
        <authorList>
            <person name="Ploux O."/>
        </authorList>
    </citation>
    <scope>NUCLEOTIDE SEQUENCE</scope>
    <source>
        <strain evidence="2">UC10</strain>
    </source>
</reference>
<keyword evidence="1" id="KW-1133">Transmembrane helix</keyword>
<evidence type="ECO:0000313" key="2">
    <source>
        <dbReference type="EMBL" id="SBV36551.1"/>
    </source>
</evidence>
<gene>
    <name evidence="2" type="ORF">STPYR_11481</name>
</gene>
<feature type="transmembrane region" description="Helical" evidence="1">
    <location>
        <begin position="160"/>
        <end position="179"/>
    </location>
</feature>
<evidence type="ECO:0000256" key="1">
    <source>
        <dbReference type="SAM" id="Phobius"/>
    </source>
</evidence>
<sequence length="451" mass="48326">MLQCIGYLARFIAWGAQRMQSSRVHRGEWPAVVLSFAYFFCVLAAYYVIRPLREQLAAAVGSTQLPWFYGATFIGTLLLTPLFGALVTRWPRRVVVPLVYVFFIACLIGFVPLFAWPELLAPRTLGILFFVWVSVFNLFVVSVFWSFMSDIWSTEQARRLFPVIAVAGTLGAVAGPTLTRSLVGVIGVAPLLVVSAVLLCAALGCVVALGRWARVHGARRHEPGHEAAVGGGMFDGLKQVFADPFIRSMSILLLLADGIGTVNYALVADYSGATFADAVARTRFAANVDLAGNVLTAITQLTLTRWLLPSKGPGIVIMLWALASIAVLLLVLFAPDPRAPLLFGMPAVAIALIVSRGLAYGMAEPARHSLYTRVPRNVRYKGQNAVDTAVWRFGDLSIALGMNGLRLLGIGTAGFAGISATAAVIAAGIGWRLSRRTEGAVVPPTGTPASP</sequence>
<feature type="transmembrane region" description="Helical" evidence="1">
    <location>
        <begin position="341"/>
        <end position="363"/>
    </location>
</feature>
<accession>A0A1Y5Q2S4</accession>
<dbReference type="PANTHER" id="PTHR43596:SF1">
    <property type="entry name" value="ADP,ATP CARRIER PROTEIN"/>
    <property type="match status" value="1"/>
</dbReference>
<feature type="transmembrane region" description="Helical" evidence="1">
    <location>
        <begin position="314"/>
        <end position="334"/>
    </location>
</feature>
<dbReference type="PANTHER" id="PTHR43596">
    <property type="entry name" value="ADP,ATP CARRIER PROTEIN"/>
    <property type="match status" value="1"/>
</dbReference>
<dbReference type="SUPFAM" id="SSF103473">
    <property type="entry name" value="MFS general substrate transporter"/>
    <property type="match status" value="1"/>
</dbReference>
<dbReference type="AlphaFoldDB" id="A0A1Y5Q2S4"/>
<protein>
    <submittedName>
        <fullName evidence="2">Putative membrane protein</fullName>
    </submittedName>
</protein>
<organism evidence="2">
    <name type="scientific">uncultured Stenotrophomonas sp</name>
    <dbReference type="NCBI Taxonomy" id="165438"/>
    <lineage>
        <taxon>Bacteria</taxon>
        <taxon>Pseudomonadati</taxon>
        <taxon>Pseudomonadota</taxon>
        <taxon>Gammaproteobacteria</taxon>
        <taxon>Lysobacterales</taxon>
        <taxon>Lysobacteraceae</taxon>
        <taxon>Stenotrophomonas</taxon>
        <taxon>environmental samples</taxon>
    </lineage>
</organism>
<dbReference type="InterPro" id="IPR036259">
    <property type="entry name" value="MFS_trans_sf"/>
</dbReference>
<dbReference type="Gene3D" id="1.20.1250.20">
    <property type="entry name" value="MFS general substrate transporter like domains"/>
    <property type="match status" value="1"/>
</dbReference>
<feature type="transmembrane region" description="Helical" evidence="1">
    <location>
        <begin position="407"/>
        <end position="429"/>
    </location>
</feature>
<name>A0A1Y5Q2S4_9GAMM</name>
<keyword evidence="1" id="KW-0472">Membrane</keyword>
<feature type="transmembrane region" description="Helical" evidence="1">
    <location>
        <begin position="185"/>
        <end position="210"/>
    </location>
</feature>
<dbReference type="EMBL" id="FLTS01000001">
    <property type="protein sequence ID" value="SBV36551.1"/>
    <property type="molecule type" value="Genomic_DNA"/>
</dbReference>
<proteinExistence type="predicted"/>
<feature type="transmembrane region" description="Helical" evidence="1">
    <location>
        <begin position="29"/>
        <end position="47"/>
    </location>
</feature>
<feature type="transmembrane region" description="Helical" evidence="1">
    <location>
        <begin position="94"/>
        <end position="115"/>
    </location>
</feature>